<dbReference type="CDD" id="cd01854">
    <property type="entry name" value="YjeQ_EngC"/>
    <property type="match status" value="1"/>
</dbReference>
<proteinExistence type="inferred from homology"/>
<dbReference type="NCBIfam" id="TIGR00157">
    <property type="entry name" value="ribosome small subunit-dependent GTPase A"/>
    <property type="match status" value="1"/>
</dbReference>
<keyword evidence="3" id="KW-0963">Cytoplasm</keyword>
<evidence type="ECO:0000256" key="3">
    <source>
        <dbReference type="HAMAP-Rule" id="MF_01820"/>
    </source>
</evidence>
<dbReference type="InterPro" id="IPR012340">
    <property type="entry name" value="NA-bd_OB-fold"/>
</dbReference>
<feature type="region of interest" description="Disordered" evidence="4">
    <location>
        <begin position="1"/>
        <end position="38"/>
    </location>
</feature>
<dbReference type="SUPFAM" id="SSF52540">
    <property type="entry name" value="P-loop containing nucleoside triphosphate hydrolases"/>
    <property type="match status" value="1"/>
</dbReference>
<evidence type="ECO:0000256" key="1">
    <source>
        <dbReference type="ARBA" id="ARBA00022741"/>
    </source>
</evidence>
<dbReference type="PANTHER" id="PTHR32120">
    <property type="entry name" value="SMALL RIBOSOMAL SUBUNIT BIOGENESIS GTPASE RSGA"/>
    <property type="match status" value="1"/>
</dbReference>
<feature type="binding site" evidence="3">
    <location>
        <position position="294"/>
    </location>
    <ligand>
        <name>Zn(2+)</name>
        <dbReference type="ChEBI" id="CHEBI:29105"/>
    </ligand>
</feature>
<comment type="similarity">
    <text evidence="3">Belongs to the TRAFAC class YlqF/YawG GTPase family. RsgA subfamily.</text>
</comment>
<keyword evidence="3" id="KW-0694">RNA-binding</keyword>
<evidence type="ECO:0000256" key="2">
    <source>
        <dbReference type="ARBA" id="ARBA00023134"/>
    </source>
</evidence>
<name>A0A1C3ZS58_9GAMM</name>
<evidence type="ECO:0000313" key="8">
    <source>
        <dbReference type="Proteomes" id="UP000199698"/>
    </source>
</evidence>
<evidence type="ECO:0000259" key="6">
    <source>
        <dbReference type="PROSITE" id="PS51721"/>
    </source>
</evidence>
<dbReference type="InterPro" id="IPR004881">
    <property type="entry name" value="Ribosome_biogen_GTPase_RsgA"/>
</dbReference>
<accession>A0A1C3ZS58</accession>
<dbReference type="Pfam" id="PF03193">
    <property type="entry name" value="RsgA_GTPase"/>
    <property type="match status" value="1"/>
</dbReference>
<feature type="binding site" evidence="3">
    <location>
        <position position="301"/>
    </location>
    <ligand>
        <name>Zn(2+)</name>
        <dbReference type="ChEBI" id="CHEBI:29105"/>
    </ligand>
</feature>
<comment type="subunit">
    <text evidence="3">Monomer. Associates with 30S ribosomal subunit, binds 16S rRNA.</text>
</comment>
<dbReference type="GO" id="GO:0005737">
    <property type="term" value="C:cytoplasm"/>
    <property type="evidence" value="ECO:0007669"/>
    <property type="project" value="UniProtKB-SubCell"/>
</dbReference>
<dbReference type="Proteomes" id="UP000199698">
    <property type="component" value="Unassembled WGS sequence"/>
</dbReference>
<keyword evidence="1 3" id="KW-0547">Nucleotide-binding</keyword>
<feature type="domain" description="CP-type G" evidence="6">
    <location>
        <begin position="100"/>
        <end position="270"/>
    </location>
</feature>
<reference evidence="8" key="1">
    <citation type="submission" date="2016-08" db="EMBL/GenBank/DDBJ databases">
        <authorList>
            <person name="Varghese N."/>
            <person name="Submissions Spin"/>
        </authorList>
    </citation>
    <scope>NUCLEOTIDE SEQUENCE [LARGE SCALE GENOMIC DNA]</scope>
    <source>
        <strain evidence="8">R-53144</strain>
    </source>
</reference>
<dbReference type="PROSITE" id="PS50936">
    <property type="entry name" value="ENGC_GTPASE"/>
    <property type="match status" value="1"/>
</dbReference>
<dbReference type="Gene3D" id="2.40.50.140">
    <property type="entry name" value="Nucleic acid-binding proteins"/>
    <property type="match status" value="1"/>
</dbReference>
<gene>
    <name evidence="3" type="primary">rsgA</name>
    <name evidence="7" type="ORF">GA0061080_100648</name>
</gene>
<evidence type="ECO:0000313" key="7">
    <source>
        <dbReference type="EMBL" id="SCB85131.1"/>
    </source>
</evidence>
<dbReference type="HAMAP" id="MF_01820">
    <property type="entry name" value="GTPase_RsgA"/>
    <property type="match status" value="1"/>
</dbReference>
<feature type="binding site" evidence="3">
    <location>
        <begin position="210"/>
        <end position="218"/>
    </location>
    <ligand>
        <name>GTP</name>
        <dbReference type="ChEBI" id="CHEBI:37565"/>
    </ligand>
</feature>
<dbReference type="Gene3D" id="3.40.50.300">
    <property type="entry name" value="P-loop containing nucleotide triphosphate hydrolases"/>
    <property type="match status" value="1"/>
</dbReference>
<comment type="cofactor">
    <cofactor evidence="3">
        <name>Zn(2+)</name>
        <dbReference type="ChEBI" id="CHEBI:29105"/>
    </cofactor>
    <text evidence="3">Binds 1 zinc ion per subunit.</text>
</comment>
<dbReference type="InterPro" id="IPR027417">
    <property type="entry name" value="P-loop_NTPase"/>
</dbReference>
<dbReference type="AlphaFoldDB" id="A0A1C3ZS58"/>
<comment type="subcellular location">
    <subcellularLocation>
        <location evidence="3">Cytoplasm</location>
    </subcellularLocation>
</comment>
<dbReference type="InterPro" id="IPR010914">
    <property type="entry name" value="RsgA_GTPase_dom"/>
</dbReference>
<evidence type="ECO:0000259" key="5">
    <source>
        <dbReference type="PROSITE" id="PS50936"/>
    </source>
</evidence>
<feature type="binding site" evidence="3">
    <location>
        <position position="299"/>
    </location>
    <ligand>
        <name>Zn(2+)</name>
        <dbReference type="ChEBI" id="CHEBI:29105"/>
    </ligand>
</feature>
<dbReference type="GO" id="GO:0003924">
    <property type="term" value="F:GTPase activity"/>
    <property type="evidence" value="ECO:0007669"/>
    <property type="project" value="UniProtKB-UniRule"/>
</dbReference>
<feature type="binding site" evidence="3">
    <location>
        <position position="307"/>
    </location>
    <ligand>
        <name>Zn(2+)</name>
        <dbReference type="ChEBI" id="CHEBI:29105"/>
    </ligand>
</feature>
<keyword evidence="3" id="KW-0862">Zinc</keyword>
<keyword evidence="8" id="KW-1185">Reference proteome</keyword>
<keyword evidence="3" id="KW-0378">Hydrolase</keyword>
<dbReference type="PROSITE" id="PS51721">
    <property type="entry name" value="G_CP"/>
    <property type="match status" value="1"/>
</dbReference>
<dbReference type="Gene3D" id="1.10.40.50">
    <property type="entry name" value="Probable gtpase engc, domain 3"/>
    <property type="match status" value="1"/>
</dbReference>
<sequence>MSTMAKIQLSNNQKRRMADKHQQRLATKQDESLSNFSSPRDGVVISRFGKSADVEDSTGNIYRCSIRRTLPSLVTGDKVVWRESLEPNTNGVIEAVHPRHSELVRPDFYDGVKPVAANVDQIVIISAVLPELSLNIIDRYLVACEATEIRPIIVLNKIDLLNDAERENIESQLAIYTKIGYQVLYVSCQHQQGIAVLQDILQGKISILVGQSGVGKSSIINLLLPHQSQSAMTGDISEISGLGQHTTTSSRLYHLPNGGDIIDSPGIREFGLWHLEPQQVISGFKEFNNYLGGCHFRDCNHFDTPGCLLQKAVQDGEIAQSRLDNYHRILQSMQEVKAKTNKSYK</sequence>
<keyword evidence="3" id="KW-0690">Ribosome biogenesis</keyword>
<keyword evidence="3" id="KW-0699">rRNA-binding</keyword>
<comment type="function">
    <text evidence="3">One of several proteins that assist in the late maturation steps of the functional core of the 30S ribosomal subunit. Helps release RbfA from mature subunits. May play a role in the assembly of ribosomal proteins into the subunit. Circularly permuted GTPase that catalyzes slow GTP hydrolysis, GTPase activity is stimulated by the 30S ribosomal subunit.</text>
</comment>
<dbReference type="GO" id="GO:0042274">
    <property type="term" value="P:ribosomal small subunit biogenesis"/>
    <property type="evidence" value="ECO:0007669"/>
    <property type="project" value="UniProtKB-UniRule"/>
</dbReference>
<feature type="domain" description="EngC GTPase" evidence="5">
    <location>
        <begin position="117"/>
        <end position="268"/>
    </location>
</feature>
<dbReference type="EMBL" id="FMBA01000006">
    <property type="protein sequence ID" value="SCB85131.1"/>
    <property type="molecule type" value="Genomic_DNA"/>
</dbReference>
<dbReference type="PANTHER" id="PTHR32120:SF11">
    <property type="entry name" value="SMALL RIBOSOMAL SUBUNIT BIOGENESIS GTPASE RSGA 1, MITOCHONDRIAL-RELATED"/>
    <property type="match status" value="1"/>
</dbReference>
<keyword evidence="2 3" id="KW-0342">GTP-binding</keyword>
<dbReference type="NCBIfam" id="NF008931">
    <property type="entry name" value="PRK12288.1"/>
    <property type="match status" value="1"/>
</dbReference>
<feature type="compositionally biased region" description="Basic and acidic residues" evidence="4">
    <location>
        <begin position="19"/>
        <end position="31"/>
    </location>
</feature>
<protein>
    <recommendedName>
        <fullName evidence="3">Small ribosomal subunit biogenesis GTPase RsgA</fullName>
        <ecNumber evidence="3">3.6.1.-</ecNumber>
    </recommendedName>
</protein>
<evidence type="ECO:0000256" key="4">
    <source>
        <dbReference type="SAM" id="MobiDB-lite"/>
    </source>
</evidence>
<feature type="compositionally biased region" description="Polar residues" evidence="4">
    <location>
        <begin position="1"/>
        <end position="12"/>
    </location>
</feature>
<dbReference type="GO" id="GO:0005525">
    <property type="term" value="F:GTP binding"/>
    <property type="evidence" value="ECO:0007669"/>
    <property type="project" value="UniProtKB-UniRule"/>
</dbReference>
<feature type="binding site" evidence="3">
    <location>
        <begin position="156"/>
        <end position="159"/>
    </location>
    <ligand>
        <name>GTP</name>
        <dbReference type="ChEBI" id="CHEBI:37565"/>
    </ligand>
</feature>
<organism evidence="7 8">
    <name type="scientific">Gilliamella intestini</name>
    <dbReference type="NCBI Taxonomy" id="1798183"/>
    <lineage>
        <taxon>Bacteria</taxon>
        <taxon>Pseudomonadati</taxon>
        <taxon>Pseudomonadota</taxon>
        <taxon>Gammaproteobacteria</taxon>
        <taxon>Orbales</taxon>
        <taxon>Orbaceae</taxon>
        <taxon>Gilliamella</taxon>
    </lineage>
</organism>
<keyword evidence="3" id="KW-0479">Metal-binding</keyword>
<dbReference type="EC" id="3.6.1.-" evidence="3"/>
<dbReference type="STRING" id="1798183.GA0061080_100648"/>
<dbReference type="InterPro" id="IPR030378">
    <property type="entry name" value="G_CP_dom"/>
</dbReference>
<dbReference type="GO" id="GO:0019843">
    <property type="term" value="F:rRNA binding"/>
    <property type="evidence" value="ECO:0007669"/>
    <property type="project" value="UniProtKB-KW"/>
</dbReference>
<dbReference type="GO" id="GO:0046872">
    <property type="term" value="F:metal ion binding"/>
    <property type="evidence" value="ECO:0007669"/>
    <property type="project" value="UniProtKB-KW"/>
</dbReference>